<name>A0A0J8GTG1_9ALTE</name>
<accession>A0A0J8GTG1</accession>
<dbReference type="EMBL" id="LAZL01000007">
    <property type="protein sequence ID" value="KMT66022.1"/>
    <property type="molecule type" value="Genomic_DNA"/>
</dbReference>
<dbReference type="Proteomes" id="UP000037600">
    <property type="component" value="Unassembled WGS sequence"/>
</dbReference>
<proteinExistence type="predicted"/>
<gene>
    <name evidence="1" type="ORF">XM47_06120</name>
</gene>
<protein>
    <submittedName>
        <fullName evidence="1">Uncharacterized protein</fullName>
    </submittedName>
</protein>
<keyword evidence="2" id="KW-1185">Reference proteome</keyword>
<sequence length="91" mass="10709">MQNMPDWLAQYLKNADQHDEVEHYNGGNSEHWDILFNKFSNLNSKDILLRTNEIKRLIQDAVATKTQDSEALWQLDPMPMMISDCDWKTIV</sequence>
<dbReference type="STRING" id="1513271.XM47_06120"/>
<comment type="caution">
    <text evidence="1">The sequence shown here is derived from an EMBL/GenBank/DDBJ whole genome shotgun (WGS) entry which is preliminary data.</text>
</comment>
<reference evidence="1 2" key="1">
    <citation type="submission" date="2015-04" db="EMBL/GenBank/DDBJ databases">
        <title>Draft Genome Sequence of the Novel Agar-Digesting Marine Bacterium Q1.</title>
        <authorList>
            <person name="Li Y."/>
            <person name="Li D."/>
            <person name="Chen G."/>
            <person name="Du Z."/>
        </authorList>
    </citation>
    <scope>NUCLEOTIDE SEQUENCE [LARGE SCALE GENOMIC DNA]</scope>
    <source>
        <strain evidence="1 2">Q1</strain>
    </source>
</reference>
<organism evidence="1 2">
    <name type="scientific">Catenovulum maritimum</name>
    <dbReference type="NCBI Taxonomy" id="1513271"/>
    <lineage>
        <taxon>Bacteria</taxon>
        <taxon>Pseudomonadati</taxon>
        <taxon>Pseudomonadota</taxon>
        <taxon>Gammaproteobacteria</taxon>
        <taxon>Alteromonadales</taxon>
        <taxon>Alteromonadaceae</taxon>
        <taxon>Catenovulum</taxon>
    </lineage>
</organism>
<dbReference type="AlphaFoldDB" id="A0A0J8GTG1"/>
<evidence type="ECO:0000313" key="1">
    <source>
        <dbReference type="EMBL" id="KMT66022.1"/>
    </source>
</evidence>
<evidence type="ECO:0000313" key="2">
    <source>
        <dbReference type="Proteomes" id="UP000037600"/>
    </source>
</evidence>